<dbReference type="PANTHER" id="PTHR10430:SF39">
    <property type="entry name" value="PEROXISOMAL MEMBRANE ASSOCIATED PROTEIN 20"/>
    <property type="match status" value="1"/>
</dbReference>
<proteinExistence type="inferred from homology"/>
<comment type="function">
    <text evidence="7">Thiol-specific peroxidase that catalyzes the reduction of hydrogen peroxide and organic hydroperoxides to water and alcohols, respectively. Plays a role in cell protection against oxidative stress by detoxifying peroxides.</text>
</comment>
<dbReference type="PROSITE" id="PS51352">
    <property type="entry name" value="THIOREDOXIN_2"/>
    <property type="match status" value="1"/>
</dbReference>
<dbReference type="CDD" id="cd03013">
    <property type="entry name" value="PRX5_like"/>
    <property type="match status" value="1"/>
</dbReference>
<dbReference type="GO" id="GO:0042744">
    <property type="term" value="P:hydrogen peroxide catabolic process"/>
    <property type="evidence" value="ECO:0007669"/>
    <property type="project" value="TreeGrafter"/>
</dbReference>
<dbReference type="GO" id="GO:0005829">
    <property type="term" value="C:cytosol"/>
    <property type="evidence" value="ECO:0007669"/>
    <property type="project" value="TreeGrafter"/>
</dbReference>
<evidence type="ECO:0000256" key="5">
    <source>
        <dbReference type="ARBA" id="ARBA00023284"/>
    </source>
</evidence>
<reference evidence="9 10" key="1">
    <citation type="journal article" date="2020" name="ISME J.">
        <title>Uncovering the hidden diversity of litter-decomposition mechanisms in mushroom-forming fungi.</title>
        <authorList>
            <person name="Floudas D."/>
            <person name="Bentzer J."/>
            <person name="Ahren D."/>
            <person name="Johansson T."/>
            <person name="Persson P."/>
            <person name="Tunlid A."/>
        </authorList>
    </citation>
    <scope>NUCLEOTIDE SEQUENCE [LARGE SCALE GENOMIC DNA]</scope>
    <source>
        <strain evidence="9 10">CBS 175.51</strain>
    </source>
</reference>
<evidence type="ECO:0000259" key="8">
    <source>
        <dbReference type="PROSITE" id="PS51352"/>
    </source>
</evidence>
<sequence length="167" mass="17394">MAPEASLAKVKAQIAPGATIPTVSVKELDPGASTQLTLTGKNIIIGVPGAFTTPCNAHIPGYVDLYDQFKAKGVSEIYVVAVNDAFVTKAWKEKLAPNGTGVRFIADDQGELIAELGFLFDAAGLLGGPRSKRFAIITDGDKVVSVAVEDAPPSVTVTAAEEILKQV</sequence>
<protein>
    <recommendedName>
        <fullName evidence="8">Thioredoxin domain-containing protein</fullName>
    </recommendedName>
</protein>
<dbReference type="EMBL" id="JAACJK010000112">
    <property type="protein sequence ID" value="KAF5331899.1"/>
    <property type="molecule type" value="Genomic_DNA"/>
</dbReference>
<dbReference type="InterPro" id="IPR036249">
    <property type="entry name" value="Thioredoxin-like_sf"/>
</dbReference>
<dbReference type="GO" id="GO:0008379">
    <property type="term" value="F:thioredoxin peroxidase activity"/>
    <property type="evidence" value="ECO:0007669"/>
    <property type="project" value="InterPro"/>
</dbReference>
<keyword evidence="10" id="KW-1185">Reference proteome</keyword>
<feature type="active site" description="Cysteine sulfenic acid (-SOH) intermediate" evidence="6">
    <location>
        <position position="55"/>
    </location>
</feature>
<dbReference type="GO" id="GO:0045454">
    <property type="term" value="P:cell redox homeostasis"/>
    <property type="evidence" value="ECO:0007669"/>
    <property type="project" value="TreeGrafter"/>
</dbReference>
<evidence type="ECO:0000313" key="10">
    <source>
        <dbReference type="Proteomes" id="UP000541558"/>
    </source>
</evidence>
<dbReference type="Pfam" id="PF08534">
    <property type="entry name" value="Redoxin"/>
    <property type="match status" value="1"/>
</dbReference>
<evidence type="ECO:0000256" key="7">
    <source>
        <dbReference type="RuleBase" id="RU366011"/>
    </source>
</evidence>
<dbReference type="InterPro" id="IPR013740">
    <property type="entry name" value="Redoxin"/>
</dbReference>
<dbReference type="GO" id="GO:0005777">
    <property type="term" value="C:peroxisome"/>
    <property type="evidence" value="ECO:0007669"/>
    <property type="project" value="TreeGrafter"/>
</dbReference>
<dbReference type="GO" id="GO:0005739">
    <property type="term" value="C:mitochondrion"/>
    <property type="evidence" value="ECO:0007669"/>
    <property type="project" value="TreeGrafter"/>
</dbReference>
<gene>
    <name evidence="9" type="ORF">D9611_008992</name>
</gene>
<dbReference type="InterPro" id="IPR013766">
    <property type="entry name" value="Thioredoxin_domain"/>
</dbReference>
<dbReference type="AlphaFoldDB" id="A0A8H5BZ70"/>
<evidence type="ECO:0000256" key="1">
    <source>
        <dbReference type="ARBA" id="ARBA00010505"/>
    </source>
</evidence>
<comment type="caution">
    <text evidence="9">The sequence shown here is derived from an EMBL/GenBank/DDBJ whole genome shotgun (WGS) entry which is preliminary data.</text>
</comment>
<keyword evidence="2 7" id="KW-0575">Peroxidase</keyword>
<dbReference type="Gene3D" id="3.40.30.10">
    <property type="entry name" value="Glutaredoxin"/>
    <property type="match status" value="1"/>
</dbReference>
<organism evidence="9 10">
    <name type="scientific">Ephemerocybe angulata</name>
    <dbReference type="NCBI Taxonomy" id="980116"/>
    <lineage>
        <taxon>Eukaryota</taxon>
        <taxon>Fungi</taxon>
        <taxon>Dikarya</taxon>
        <taxon>Basidiomycota</taxon>
        <taxon>Agaricomycotina</taxon>
        <taxon>Agaricomycetes</taxon>
        <taxon>Agaricomycetidae</taxon>
        <taxon>Agaricales</taxon>
        <taxon>Agaricineae</taxon>
        <taxon>Psathyrellaceae</taxon>
        <taxon>Ephemerocybe</taxon>
    </lineage>
</organism>
<evidence type="ECO:0000256" key="4">
    <source>
        <dbReference type="ARBA" id="ARBA00023002"/>
    </source>
</evidence>
<keyword evidence="5 7" id="KW-0676">Redox-active center</keyword>
<comment type="similarity">
    <text evidence="1 7">Belongs to the peroxiredoxin family. Prx5 subfamily.</text>
</comment>
<dbReference type="SUPFAM" id="SSF52833">
    <property type="entry name" value="Thioredoxin-like"/>
    <property type="match status" value="1"/>
</dbReference>
<evidence type="ECO:0000256" key="6">
    <source>
        <dbReference type="PIRSR" id="PIRSR637944-1"/>
    </source>
</evidence>
<name>A0A8H5BZ70_9AGAR</name>
<dbReference type="InterPro" id="IPR037944">
    <property type="entry name" value="PRX5-like"/>
</dbReference>
<evidence type="ECO:0000256" key="2">
    <source>
        <dbReference type="ARBA" id="ARBA00022559"/>
    </source>
</evidence>
<dbReference type="OrthoDB" id="1882547at2759"/>
<keyword evidence="4 7" id="KW-0560">Oxidoreductase</keyword>
<keyword evidence="3 7" id="KW-0049">Antioxidant</keyword>
<dbReference type="PANTHER" id="PTHR10430">
    <property type="entry name" value="PEROXIREDOXIN"/>
    <property type="match status" value="1"/>
</dbReference>
<feature type="domain" description="Thioredoxin" evidence="8">
    <location>
        <begin position="1"/>
        <end position="167"/>
    </location>
</feature>
<dbReference type="GO" id="GO:0034599">
    <property type="term" value="P:cellular response to oxidative stress"/>
    <property type="evidence" value="ECO:0007669"/>
    <property type="project" value="InterPro"/>
</dbReference>
<evidence type="ECO:0000256" key="3">
    <source>
        <dbReference type="ARBA" id="ARBA00022862"/>
    </source>
</evidence>
<accession>A0A8H5BZ70</accession>
<evidence type="ECO:0000313" key="9">
    <source>
        <dbReference type="EMBL" id="KAF5331899.1"/>
    </source>
</evidence>
<dbReference type="Proteomes" id="UP000541558">
    <property type="component" value="Unassembled WGS sequence"/>
</dbReference>